<gene>
    <name evidence="2" type="ORF">PLOB_00034689</name>
</gene>
<evidence type="ECO:0000313" key="3">
    <source>
        <dbReference type="Proteomes" id="UP001159405"/>
    </source>
</evidence>
<dbReference type="Proteomes" id="UP001159405">
    <property type="component" value="Unassembled WGS sequence"/>
</dbReference>
<name>A0ABN8P1S0_9CNID</name>
<feature type="compositionally biased region" description="Basic residues" evidence="1">
    <location>
        <begin position="10"/>
        <end position="20"/>
    </location>
</feature>
<sequence length="112" mass="12902">MNNKKEERKSHFKKKSKKTKRMTEKEDPPVTVNIGIMRYIEEENMLKPQRGKSLPVRIGRTADGEELLKLAVAKHSKHNANEITHSSPLAYKLLYPDGIEVNKLRESDQAFS</sequence>
<evidence type="ECO:0000313" key="2">
    <source>
        <dbReference type="EMBL" id="CAH3130486.1"/>
    </source>
</evidence>
<accession>A0ABN8P1S0</accession>
<dbReference type="EMBL" id="CALNXK010000048">
    <property type="protein sequence ID" value="CAH3130486.1"/>
    <property type="molecule type" value="Genomic_DNA"/>
</dbReference>
<protein>
    <submittedName>
        <fullName evidence="2">Uncharacterized protein</fullName>
    </submittedName>
</protein>
<organism evidence="2 3">
    <name type="scientific">Porites lobata</name>
    <dbReference type="NCBI Taxonomy" id="104759"/>
    <lineage>
        <taxon>Eukaryota</taxon>
        <taxon>Metazoa</taxon>
        <taxon>Cnidaria</taxon>
        <taxon>Anthozoa</taxon>
        <taxon>Hexacorallia</taxon>
        <taxon>Scleractinia</taxon>
        <taxon>Fungiina</taxon>
        <taxon>Poritidae</taxon>
        <taxon>Porites</taxon>
    </lineage>
</organism>
<keyword evidence="3" id="KW-1185">Reference proteome</keyword>
<evidence type="ECO:0000256" key="1">
    <source>
        <dbReference type="SAM" id="MobiDB-lite"/>
    </source>
</evidence>
<reference evidence="2 3" key="1">
    <citation type="submission" date="2022-05" db="EMBL/GenBank/DDBJ databases">
        <authorList>
            <consortium name="Genoscope - CEA"/>
            <person name="William W."/>
        </authorList>
    </citation>
    <scope>NUCLEOTIDE SEQUENCE [LARGE SCALE GENOMIC DNA]</scope>
</reference>
<proteinExistence type="predicted"/>
<feature type="region of interest" description="Disordered" evidence="1">
    <location>
        <begin position="1"/>
        <end position="29"/>
    </location>
</feature>
<comment type="caution">
    <text evidence="2">The sequence shown here is derived from an EMBL/GenBank/DDBJ whole genome shotgun (WGS) entry which is preliminary data.</text>
</comment>